<dbReference type="Gene3D" id="3.20.20.80">
    <property type="entry name" value="Glycosidases"/>
    <property type="match status" value="1"/>
</dbReference>
<dbReference type="InterPro" id="IPR041704">
    <property type="entry name" value="CFLE_GH18"/>
</dbReference>
<dbReference type="RefSeq" id="WP_093146382.1">
    <property type="nucleotide sequence ID" value="NZ_FOUP01000001.1"/>
</dbReference>
<keyword evidence="2" id="KW-0326">Glycosidase</keyword>
<organism evidence="6 7">
    <name type="scientific">Saccharopolyspora antimicrobica</name>
    <dbReference type="NCBI Taxonomy" id="455193"/>
    <lineage>
        <taxon>Bacteria</taxon>
        <taxon>Bacillati</taxon>
        <taxon>Actinomycetota</taxon>
        <taxon>Actinomycetes</taxon>
        <taxon>Pseudonocardiales</taxon>
        <taxon>Pseudonocardiaceae</taxon>
        <taxon>Saccharopolyspora</taxon>
    </lineage>
</organism>
<reference evidence="5 8" key="2">
    <citation type="submission" date="2018-10" db="EMBL/GenBank/DDBJ databases">
        <title>Sequencing the genomes of 1000 actinobacteria strains.</title>
        <authorList>
            <person name="Klenk H.-P."/>
        </authorList>
    </citation>
    <scope>NUCLEOTIDE SEQUENCE [LARGE SCALE GENOMIC DNA]</scope>
    <source>
        <strain evidence="5 8">DSM 45119</strain>
    </source>
</reference>
<dbReference type="InterPro" id="IPR017853">
    <property type="entry name" value="GH"/>
</dbReference>
<dbReference type="AlphaFoldDB" id="A0A1I4SDX5"/>
<dbReference type="SUPFAM" id="SSF51445">
    <property type="entry name" value="(Trans)glycosidases"/>
    <property type="match status" value="1"/>
</dbReference>
<dbReference type="Gene3D" id="3.10.50.10">
    <property type="match status" value="1"/>
</dbReference>
<keyword evidence="3" id="KW-1133">Transmembrane helix</keyword>
<evidence type="ECO:0000313" key="7">
    <source>
        <dbReference type="Proteomes" id="UP000199398"/>
    </source>
</evidence>
<dbReference type="InterPro" id="IPR001223">
    <property type="entry name" value="Glyco_hydro18_cat"/>
</dbReference>
<dbReference type="EMBL" id="FOUP01000001">
    <property type="protein sequence ID" value="SFM62688.1"/>
    <property type="molecule type" value="Genomic_DNA"/>
</dbReference>
<dbReference type="GO" id="GO:0005975">
    <property type="term" value="P:carbohydrate metabolic process"/>
    <property type="evidence" value="ECO:0007669"/>
    <property type="project" value="InterPro"/>
</dbReference>
<dbReference type="InterPro" id="IPR029070">
    <property type="entry name" value="Chitinase_insertion_sf"/>
</dbReference>
<evidence type="ECO:0000256" key="1">
    <source>
        <dbReference type="ARBA" id="ARBA00022801"/>
    </source>
</evidence>
<dbReference type="GO" id="GO:0016798">
    <property type="term" value="F:hydrolase activity, acting on glycosyl bonds"/>
    <property type="evidence" value="ECO:0007669"/>
    <property type="project" value="UniProtKB-KW"/>
</dbReference>
<dbReference type="PANTHER" id="PTHR46066">
    <property type="entry name" value="CHITINASE DOMAIN-CONTAINING PROTEIN 1 FAMILY MEMBER"/>
    <property type="match status" value="1"/>
</dbReference>
<dbReference type="STRING" id="455193.SAMN05421805_101955"/>
<dbReference type="Pfam" id="PF00704">
    <property type="entry name" value="Glyco_hydro_18"/>
    <property type="match status" value="1"/>
</dbReference>
<feature type="domain" description="GH18" evidence="4">
    <location>
        <begin position="73"/>
        <end position="395"/>
    </location>
</feature>
<dbReference type="GO" id="GO:0008061">
    <property type="term" value="F:chitin binding"/>
    <property type="evidence" value="ECO:0007669"/>
    <property type="project" value="InterPro"/>
</dbReference>
<evidence type="ECO:0000313" key="5">
    <source>
        <dbReference type="EMBL" id="RKT87705.1"/>
    </source>
</evidence>
<evidence type="ECO:0000256" key="2">
    <source>
        <dbReference type="ARBA" id="ARBA00023295"/>
    </source>
</evidence>
<sequence>MRPARRLVDAVRDRRDRRERFDVLPTGPGAAHRVRTFSRLGGSIWLLALVAVSILVVSFLVAPRGGGPVAQSPVVVASLPFWNLANGTEMVVKHRESVNEVSPWIYGLEKDGGVLEQYPPEQTAEVGGRIAELRDAGIPIVPSLANITDGKWAYEPVAAVLHDPVRRHRHVTEIAELVEREDYAGIDIDYENLRAGDRQVFSEFVTELGAAMDAAGKTLSVAVFAKDTDAGYDERNVAQDYAAIGRAADQVRLMGYDFHWNTSPPGSVAPIDWIRSVLDYAKTQIPPERIVLGVPLYGYDWVAGGEGTGVTWLKAFQLATEHGAQPQYDTRTQSPWFRYTDEQGRAHEVWFENAASSKAKFEAARGAGIGGVYLWMFGYEDTDTWHELARSLPVEK</sequence>
<name>A0A1I4SDX5_9PSEU</name>
<dbReference type="PROSITE" id="PS51910">
    <property type="entry name" value="GH18_2"/>
    <property type="match status" value="1"/>
</dbReference>
<feature type="transmembrane region" description="Helical" evidence="3">
    <location>
        <begin position="43"/>
        <end position="62"/>
    </location>
</feature>
<evidence type="ECO:0000256" key="3">
    <source>
        <dbReference type="SAM" id="Phobius"/>
    </source>
</evidence>
<dbReference type="Proteomes" id="UP000199398">
    <property type="component" value="Unassembled WGS sequence"/>
</dbReference>
<keyword evidence="8" id="KW-1185">Reference proteome</keyword>
<evidence type="ECO:0000259" key="4">
    <source>
        <dbReference type="PROSITE" id="PS51910"/>
    </source>
</evidence>
<dbReference type="CDD" id="cd02874">
    <property type="entry name" value="GH18_CFLE_spore_hydrolase"/>
    <property type="match status" value="1"/>
</dbReference>
<dbReference type="EMBL" id="RBXX01000002">
    <property type="protein sequence ID" value="RKT87705.1"/>
    <property type="molecule type" value="Genomic_DNA"/>
</dbReference>
<accession>A0A1I4SDX5</accession>
<evidence type="ECO:0000313" key="8">
    <source>
        <dbReference type="Proteomes" id="UP000270697"/>
    </source>
</evidence>
<proteinExistence type="predicted"/>
<reference evidence="6 7" key="1">
    <citation type="submission" date="2016-10" db="EMBL/GenBank/DDBJ databases">
        <authorList>
            <person name="de Groot N.N."/>
        </authorList>
    </citation>
    <scope>NUCLEOTIDE SEQUENCE [LARGE SCALE GENOMIC DNA]</scope>
    <source>
        <strain evidence="6 7">CPCC 201259</strain>
    </source>
</reference>
<dbReference type="Proteomes" id="UP000270697">
    <property type="component" value="Unassembled WGS sequence"/>
</dbReference>
<dbReference type="InterPro" id="IPR011583">
    <property type="entry name" value="Chitinase_II/V-like_cat"/>
</dbReference>
<dbReference type="OrthoDB" id="99456at2"/>
<keyword evidence="3" id="KW-0472">Membrane</keyword>
<gene>
    <name evidence="5" type="ORF">ATL45_6125</name>
    <name evidence="6" type="ORF">SAMN05421805_101955</name>
</gene>
<keyword evidence="3" id="KW-0812">Transmembrane</keyword>
<protein>
    <submittedName>
        <fullName evidence="5">Glycosyl hydrolase family 18 (Putative chitinase)</fullName>
    </submittedName>
    <submittedName>
        <fullName evidence="6">Glycosyl hydrolases family 18</fullName>
    </submittedName>
</protein>
<dbReference type="SMART" id="SM00636">
    <property type="entry name" value="Glyco_18"/>
    <property type="match status" value="1"/>
</dbReference>
<evidence type="ECO:0000313" key="6">
    <source>
        <dbReference type="EMBL" id="SFM62688.1"/>
    </source>
</evidence>
<keyword evidence="1 6" id="KW-0378">Hydrolase</keyword>
<dbReference type="PANTHER" id="PTHR46066:SF2">
    <property type="entry name" value="CHITINASE DOMAIN-CONTAINING PROTEIN 1"/>
    <property type="match status" value="1"/>
</dbReference>